<evidence type="ECO:0000313" key="3">
    <source>
        <dbReference type="EnsemblMetazoa" id="GPAI009821-PA"/>
    </source>
</evidence>
<protein>
    <submittedName>
        <fullName evidence="3">Uncharacterized protein</fullName>
    </submittedName>
</protein>
<evidence type="ECO:0000313" key="4">
    <source>
        <dbReference type="Proteomes" id="UP000092445"/>
    </source>
</evidence>
<keyword evidence="2" id="KW-0732">Signal</keyword>
<accession>A0A1A9ZBQ9</accession>
<feature type="transmembrane region" description="Helical" evidence="1">
    <location>
        <begin position="116"/>
        <end position="139"/>
    </location>
</feature>
<dbReference type="EnsemblMetazoa" id="GPAI009821-RA">
    <property type="protein sequence ID" value="GPAI009821-PA"/>
    <property type="gene ID" value="GPAI009821"/>
</dbReference>
<dbReference type="AlphaFoldDB" id="A0A1A9ZBQ9"/>
<dbReference type="VEuPathDB" id="VectorBase:GPAI009821"/>
<feature type="chain" id="PRO_5008402745" evidence="2">
    <location>
        <begin position="22"/>
        <end position="158"/>
    </location>
</feature>
<proteinExistence type="predicted"/>
<reference evidence="3" key="2">
    <citation type="submission" date="2020-05" db="UniProtKB">
        <authorList>
            <consortium name="EnsemblMetazoa"/>
        </authorList>
    </citation>
    <scope>IDENTIFICATION</scope>
    <source>
        <strain evidence="3">IAEA</strain>
    </source>
</reference>
<evidence type="ECO:0000256" key="1">
    <source>
        <dbReference type="SAM" id="Phobius"/>
    </source>
</evidence>
<keyword evidence="1" id="KW-0472">Membrane</keyword>
<sequence length="158" mass="18297">MITRFSIFEAWVMSLLASHYAQNVLTGTYVTVWLDMCTQHRLNLDDAVASTCEPLTNKEGREGWSPCSCYFFLETCAHMPIETNSSHQEELRKNFLIRITEQFGGFGWNMMKNCCYFILLFILDLLKFKISLLITSLIVDLKHKLTSVQDSVELLHMD</sequence>
<feature type="signal peptide" evidence="2">
    <location>
        <begin position="1"/>
        <end position="21"/>
    </location>
</feature>
<dbReference type="Proteomes" id="UP000092445">
    <property type="component" value="Unassembled WGS sequence"/>
</dbReference>
<evidence type="ECO:0000256" key="2">
    <source>
        <dbReference type="SAM" id="SignalP"/>
    </source>
</evidence>
<name>A0A1A9ZBQ9_GLOPL</name>
<organism evidence="3 4">
    <name type="scientific">Glossina pallidipes</name>
    <name type="common">Tsetse fly</name>
    <dbReference type="NCBI Taxonomy" id="7398"/>
    <lineage>
        <taxon>Eukaryota</taxon>
        <taxon>Metazoa</taxon>
        <taxon>Ecdysozoa</taxon>
        <taxon>Arthropoda</taxon>
        <taxon>Hexapoda</taxon>
        <taxon>Insecta</taxon>
        <taxon>Pterygota</taxon>
        <taxon>Neoptera</taxon>
        <taxon>Endopterygota</taxon>
        <taxon>Diptera</taxon>
        <taxon>Brachycera</taxon>
        <taxon>Muscomorpha</taxon>
        <taxon>Hippoboscoidea</taxon>
        <taxon>Glossinidae</taxon>
        <taxon>Glossina</taxon>
    </lineage>
</organism>
<keyword evidence="1" id="KW-1133">Transmembrane helix</keyword>
<keyword evidence="1" id="KW-0812">Transmembrane</keyword>
<keyword evidence="4" id="KW-1185">Reference proteome</keyword>
<reference evidence="4" key="1">
    <citation type="submission" date="2014-03" db="EMBL/GenBank/DDBJ databases">
        <authorList>
            <person name="Aksoy S."/>
            <person name="Warren W."/>
            <person name="Wilson R.K."/>
        </authorList>
    </citation>
    <scope>NUCLEOTIDE SEQUENCE [LARGE SCALE GENOMIC DNA]</scope>
    <source>
        <strain evidence="4">IAEA</strain>
    </source>
</reference>